<sequence>MAPPSGLEKRRLDANINHKTKKGIKSRSQNLKKNISRRSGKFLKNVKVPTETVVLKVFSRRLKL</sequence>
<evidence type="ECO:0000313" key="3">
    <source>
        <dbReference type="Proteomes" id="UP000014570"/>
    </source>
</evidence>
<dbReference type="Proteomes" id="UP000014570">
    <property type="component" value="Unassembled WGS sequence"/>
</dbReference>
<accession>A0AAV3JII6</accession>
<name>A0AAV3JII6_LEPBO</name>
<reference evidence="2 3" key="1">
    <citation type="submission" date="2013-04" db="EMBL/GenBank/DDBJ databases">
        <authorList>
            <person name="Harkins D.M."/>
            <person name="Durkin A.S."/>
            <person name="Brinkac L.M."/>
            <person name="Haft D.H."/>
            <person name="Selengut J.D."/>
            <person name="Sanka R."/>
            <person name="DePew J."/>
            <person name="Purushe J."/>
            <person name="Chanthongthip A."/>
            <person name="Lattana O."/>
            <person name="Phetsouvanh R."/>
            <person name="Newton P.N."/>
            <person name="Vinetz J.M."/>
            <person name="Sutton G.G."/>
            <person name="Nierman W.C."/>
            <person name="Fouts D.E."/>
        </authorList>
    </citation>
    <scope>NUCLEOTIDE SEQUENCE [LARGE SCALE GENOMIC DNA]</scope>
    <source>
        <strain evidence="2 3">UI 09931</strain>
    </source>
</reference>
<comment type="caution">
    <text evidence="2">The sequence shown here is derived from an EMBL/GenBank/DDBJ whole genome shotgun (WGS) entry which is preliminary data.</text>
</comment>
<evidence type="ECO:0000256" key="1">
    <source>
        <dbReference type="SAM" id="MobiDB-lite"/>
    </source>
</evidence>
<evidence type="ECO:0000313" key="2">
    <source>
        <dbReference type="EMBL" id="EPG59310.1"/>
    </source>
</evidence>
<dbReference type="AlphaFoldDB" id="A0AAV3JII6"/>
<proteinExistence type="predicted"/>
<organism evidence="2 3">
    <name type="scientific">Leptospira borgpetersenii serovar Javanica str. UI 09931</name>
    <dbReference type="NCBI Taxonomy" id="1049767"/>
    <lineage>
        <taxon>Bacteria</taxon>
        <taxon>Pseudomonadati</taxon>
        <taxon>Spirochaetota</taxon>
        <taxon>Spirochaetia</taxon>
        <taxon>Leptospirales</taxon>
        <taxon>Leptospiraceae</taxon>
        <taxon>Leptospira</taxon>
    </lineage>
</organism>
<gene>
    <name evidence="2" type="ORF">LEP1GSC103_3592</name>
</gene>
<dbReference type="EMBL" id="AHNP02000003">
    <property type="protein sequence ID" value="EPG59310.1"/>
    <property type="molecule type" value="Genomic_DNA"/>
</dbReference>
<protein>
    <submittedName>
        <fullName evidence="2">Uncharacterized protein</fullName>
    </submittedName>
</protein>
<feature type="region of interest" description="Disordered" evidence="1">
    <location>
        <begin position="1"/>
        <end position="30"/>
    </location>
</feature>